<dbReference type="Pfam" id="PF21099">
    <property type="entry name" value="POLQ_helical"/>
    <property type="match status" value="1"/>
</dbReference>
<gene>
    <name evidence="15" type="ORF">CLODIP_2_CD06462</name>
</gene>
<dbReference type="Pfam" id="PF00271">
    <property type="entry name" value="Helicase_C"/>
    <property type="match status" value="1"/>
</dbReference>
<dbReference type="InterPro" id="IPR048960">
    <property type="entry name" value="POLQ-like_helical"/>
</dbReference>
<comment type="subcellular location">
    <subcellularLocation>
        <location evidence="1">Nucleus</location>
    </subcellularLocation>
</comment>
<dbReference type="InterPro" id="IPR012337">
    <property type="entry name" value="RNaseH-like_sf"/>
</dbReference>
<dbReference type="GO" id="GO:0042575">
    <property type="term" value="C:DNA polymerase complex"/>
    <property type="evidence" value="ECO:0007669"/>
    <property type="project" value="UniProtKB-ARBA"/>
</dbReference>
<keyword evidence="8" id="KW-0239">DNA-directed DNA polymerase</keyword>
<dbReference type="Gene3D" id="1.10.3380.20">
    <property type="match status" value="1"/>
</dbReference>
<dbReference type="InterPro" id="IPR001650">
    <property type="entry name" value="Helicase_C-like"/>
</dbReference>
<evidence type="ECO:0000256" key="10">
    <source>
        <dbReference type="ARBA" id="ARBA00023242"/>
    </source>
</evidence>
<dbReference type="PANTHER" id="PTHR10133:SF62">
    <property type="entry name" value="DNA POLYMERASE THETA"/>
    <property type="match status" value="1"/>
</dbReference>
<dbReference type="InterPro" id="IPR027417">
    <property type="entry name" value="P-loop_NTPase"/>
</dbReference>
<dbReference type="InterPro" id="IPR011545">
    <property type="entry name" value="DEAD/DEAH_box_helicase_dom"/>
</dbReference>
<evidence type="ECO:0000256" key="9">
    <source>
        <dbReference type="ARBA" id="ARBA00023204"/>
    </source>
</evidence>
<dbReference type="Gene3D" id="1.20.1060.10">
    <property type="entry name" value="Taq DNA Polymerase, Chain T, domain 4"/>
    <property type="match status" value="1"/>
</dbReference>
<dbReference type="PROSITE" id="PS51194">
    <property type="entry name" value="HELICASE_CTER"/>
    <property type="match status" value="1"/>
</dbReference>
<dbReference type="PRINTS" id="PR00868">
    <property type="entry name" value="DNAPOLI"/>
</dbReference>
<evidence type="ECO:0000313" key="15">
    <source>
        <dbReference type="EMBL" id="CAB3380716.1"/>
    </source>
</evidence>
<keyword evidence="7" id="KW-0067">ATP-binding</keyword>
<organism evidence="15 16">
    <name type="scientific">Cloeon dipterum</name>
    <dbReference type="NCBI Taxonomy" id="197152"/>
    <lineage>
        <taxon>Eukaryota</taxon>
        <taxon>Metazoa</taxon>
        <taxon>Ecdysozoa</taxon>
        <taxon>Arthropoda</taxon>
        <taxon>Hexapoda</taxon>
        <taxon>Insecta</taxon>
        <taxon>Pterygota</taxon>
        <taxon>Palaeoptera</taxon>
        <taxon>Ephemeroptera</taxon>
        <taxon>Pisciforma</taxon>
        <taxon>Baetidae</taxon>
        <taxon>Cloeon</taxon>
    </lineage>
</organism>
<dbReference type="PANTHER" id="PTHR10133">
    <property type="entry name" value="DNA POLYMERASE I"/>
    <property type="match status" value="1"/>
</dbReference>
<keyword evidence="16" id="KW-1185">Reference proteome</keyword>
<dbReference type="Gene3D" id="3.30.70.370">
    <property type="match status" value="1"/>
</dbReference>
<dbReference type="Gene3D" id="3.40.50.300">
    <property type="entry name" value="P-loop containing nucleotide triphosphate hydrolases"/>
    <property type="match status" value="2"/>
</dbReference>
<dbReference type="Pfam" id="PF00476">
    <property type="entry name" value="DNA_pol_A"/>
    <property type="match status" value="1"/>
</dbReference>
<protein>
    <recommendedName>
        <fullName evidence="2">DNA-directed DNA polymerase</fullName>
        <ecNumber evidence="2">2.7.7.7</ecNumber>
    </recommendedName>
</protein>
<dbReference type="GO" id="GO:0005634">
    <property type="term" value="C:nucleus"/>
    <property type="evidence" value="ECO:0007669"/>
    <property type="project" value="UniProtKB-SubCell"/>
</dbReference>
<feature type="domain" description="Helicase C-terminal" evidence="14">
    <location>
        <begin position="266"/>
        <end position="480"/>
    </location>
</feature>
<dbReference type="InterPro" id="IPR001098">
    <property type="entry name" value="DNA-dir_DNA_pol_A_palm_dom"/>
</dbReference>
<dbReference type="Gene3D" id="1.10.150.20">
    <property type="entry name" value="5' to 3' exonuclease, C-terminal subdomain"/>
    <property type="match status" value="1"/>
</dbReference>
<evidence type="ECO:0000259" key="14">
    <source>
        <dbReference type="PROSITE" id="PS51194"/>
    </source>
</evidence>
<dbReference type="PROSITE" id="PS00447">
    <property type="entry name" value="DNA_POLYMERASE_A"/>
    <property type="match status" value="1"/>
</dbReference>
<accession>A0A8S1DHZ3</accession>
<dbReference type="EC" id="2.7.7.7" evidence="2"/>
<dbReference type="SUPFAM" id="SSF53098">
    <property type="entry name" value="Ribonuclease H-like"/>
    <property type="match status" value="1"/>
</dbReference>
<dbReference type="CDD" id="cd18026">
    <property type="entry name" value="DEXHc_POLQ-like"/>
    <property type="match status" value="1"/>
</dbReference>
<dbReference type="InterPro" id="IPR036397">
    <property type="entry name" value="RNaseH_sf"/>
</dbReference>
<dbReference type="InterPro" id="IPR019760">
    <property type="entry name" value="DNA-dir_DNA_pol_A_CS"/>
</dbReference>
<dbReference type="InterPro" id="IPR036390">
    <property type="entry name" value="WH_DNA-bd_sf"/>
</dbReference>
<keyword evidence="6" id="KW-0227">DNA damage</keyword>
<evidence type="ECO:0000256" key="6">
    <source>
        <dbReference type="ARBA" id="ARBA00022763"/>
    </source>
</evidence>
<name>A0A8S1DHZ3_9INSE</name>
<comment type="caution">
    <text evidence="15">The sequence shown here is derived from an EMBL/GenBank/DDBJ whole genome shotgun (WGS) entry which is preliminary data.</text>
</comment>
<evidence type="ECO:0000256" key="2">
    <source>
        <dbReference type="ARBA" id="ARBA00012417"/>
    </source>
</evidence>
<keyword evidence="10" id="KW-0539">Nucleus</keyword>
<dbReference type="SUPFAM" id="SSF56672">
    <property type="entry name" value="DNA/RNA polymerases"/>
    <property type="match status" value="1"/>
</dbReference>
<keyword evidence="3" id="KW-0808">Transferase</keyword>
<feature type="domain" description="Helicase ATP-binding" evidence="13">
    <location>
        <begin position="54"/>
        <end position="227"/>
    </location>
</feature>
<sequence>MEIDNNLETSFGQLDLKERVCLADWDLPPSVVKAYRERGINEMFSWQAECLALPGVWTQTRDLVLAAPTSGGKSLIAELLSARTAIRKGKKAVIVLPFKALVAEKTNYLKTLFVRTGLKVVSYTGSSSMLCPFSMVDIAVCVTEKANALINQLVSEDSVASLGLVVADELHTLADSSRGYILEMLLSKIKFLKNSRGADLQVVGMSATMGNLDEVASWLSAVKYRTDFRPVLLQQRILMNGSILDSKFEKVEEYKRVIDAKDDPENVIDLTVKSVLDGQSVLIFCMTKAHCEALSVKIAKEIIKVGRGKFGQEMAQKIQEHITETAALEMRSLIDTCMPSSELRTCVCFGVAFHHAGLSDDERSVIEDGFRSGRLRILVATSTLCSGVNLPASVVIVRMGNRLDKQMYLQMIGRAGRTGVTTTGTSFLTVSSSLLALAKKLTSEDVAHVTPSLGSNLMRAVLEAVSIGLTRTHQQIISFVNSTFYGFCKTGSIDAELEEVIEDLATAHYLRRNEELTEATRLGSACVAAGARPQDAKMLYEELEQAQKSFALDTELHLCYITTPLYSSDWGSFDWLSWMKMYSSLPAEYLRVANLVGVKENFIGVMMAKSSNVINQQALSSMEKHQRFFKALAMMDLIKENSIADIAAKFGTSKGAMQSLQQSAAMQAGRVKAFCQQLGWTLMAVLMKSLQQRLQFGVLPELCDLMRVELLNGQQARAFYQAGIESVADLARSSVEIIERILINMPKFGSVEQEKQVQLGVFLEGIGALPERQASTLILQHAREVVQQELGLEGFSWEQKQVETPPRGSQPACTQESQTPEKIEIDDALAALEATCNTPHRTPAKGEIERLGLSPDLFDASLEGVEQNVDKVAVIKVSKELEPHFYKTLNQIDILSFSMSVESGGRVNEVVLGCEVADEVFIFVLSLEVYLDTIRGILSSKHLQISMNNALLKIRHLLHYFNTIESQIFDPVLAAWILNPDKPSYSLAQLVQNTFPELTDLVSNLSRQNWCPTNESDAITECIMTAKISCQLKAWLESRKLISVLNDIDIKAVKVLAECEHRGFFICNKECSVIENQIIDTLDKLKIEAATYASCNFDPNKSSDVKKVIYNKLKLGDPKSKQSTSKEALQALEGKHPLPKLIIEYRKLHHILTTILHPILNNLEKSVVHPRYNFLIATGRVHMYDPNLQSVPRDFALPDGSILSVRSMFVARPGYCLVSADYRQIELRLMVHLSNDGSLIKLMNSGEDVFVRMASMIHKTNDVSDEMRRQAKQVCYGLLYGMGVDKLKEELKAPADQVHVLYETIQEQLSSLFEFKESVEKQCRDTGRVTSMYGRVRLMKLARNAANTIVQSSAADIAKMAMARVKKALRKQRVEAHLLLHMHDELIYETRTSDMEKLPVNYLF</sequence>
<keyword evidence="5" id="KW-0547">Nucleotide-binding</keyword>
<dbReference type="GO" id="GO:0003677">
    <property type="term" value="F:DNA binding"/>
    <property type="evidence" value="ECO:0007669"/>
    <property type="project" value="InterPro"/>
</dbReference>
<dbReference type="SUPFAM" id="SSF46785">
    <property type="entry name" value="Winged helix' DNA-binding domain"/>
    <property type="match status" value="1"/>
</dbReference>
<evidence type="ECO:0000256" key="11">
    <source>
        <dbReference type="ARBA" id="ARBA00049244"/>
    </source>
</evidence>
<comment type="catalytic activity">
    <reaction evidence="11">
        <text>DNA(n) + a 2'-deoxyribonucleoside 5'-triphosphate = DNA(n+1) + diphosphate</text>
        <dbReference type="Rhea" id="RHEA:22508"/>
        <dbReference type="Rhea" id="RHEA-COMP:17339"/>
        <dbReference type="Rhea" id="RHEA-COMP:17340"/>
        <dbReference type="ChEBI" id="CHEBI:33019"/>
        <dbReference type="ChEBI" id="CHEBI:61560"/>
        <dbReference type="ChEBI" id="CHEBI:173112"/>
        <dbReference type="EC" id="2.7.7.7"/>
    </reaction>
</comment>
<evidence type="ECO:0000256" key="4">
    <source>
        <dbReference type="ARBA" id="ARBA00022695"/>
    </source>
</evidence>
<keyword evidence="9" id="KW-0234">DNA repair</keyword>
<evidence type="ECO:0000256" key="3">
    <source>
        <dbReference type="ARBA" id="ARBA00022679"/>
    </source>
</evidence>
<dbReference type="SMART" id="SM00490">
    <property type="entry name" value="HELICc"/>
    <property type="match status" value="1"/>
</dbReference>
<dbReference type="GO" id="GO:0003887">
    <property type="term" value="F:DNA-directed DNA polymerase activity"/>
    <property type="evidence" value="ECO:0007669"/>
    <property type="project" value="UniProtKB-KW"/>
</dbReference>
<proteinExistence type="predicted"/>
<evidence type="ECO:0000256" key="5">
    <source>
        <dbReference type="ARBA" id="ARBA00022741"/>
    </source>
</evidence>
<dbReference type="PROSITE" id="PS51192">
    <property type="entry name" value="HELICASE_ATP_BIND_1"/>
    <property type="match status" value="1"/>
</dbReference>
<dbReference type="Proteomes" id="UP000494165">
    <property type="component" value="Unassembled WGS sequence"/>
</dbReference>
<dbReference type="SUPFAM" id="SSF52540">
    <property type="entry name" value="P-loop containing nucleoside triphosphate hydrolases"/>
    <property type="match status" value="1"/>
</dbReference>
<dbReference type="Gene3D" id="3.30.420.10">
    <property type="entry name" value="Ribonuclease H-like superfamily/Ribonuclease H"/>
    <property type="match status" value="1"/>
</dbReference>
<dbReference type="InterPro" id="IPR002298">
    <property type="entry name" value="DNA_polymerase_A"/>
</dbReference>
<evidence type="ECO:0000256" key="8">
    <source>
        <dbReference type="ARBA" id="ARBA00022932"/>
    </source>
</evidence>
<dbReference type="SUPFAM" id="SSF158702">
    <property type="entry name" value="Sec63 N-terminal domain-like"/>
    <property type="match status" value="1"/>
</dbReference>
<dbReference type="SMART" id="SM00482">
    <property type="entry name" value="POLAc"/>
    <property type="match status" value="1"/>
</dbReference>
<keyword evidence="4" id="KW-0548">Nucleotidyltransferase</keyword>
<evidence type="ECO:0000259" key="13">
    <source>
        <dbReference type="PROSITE" id="PS51192"/>
    </source>
</evidence>
<evidence type="ECO:0000313" key="16">
    <source>
        <dbReference type="Proteomes" id="UP000494165"/>
    </source>
</evidence>
<dbReference type="GO" id="GO:0006261">
    <property type="term" value="P:DNA-templated DNA replication"/>
    <property type="evidence" value="ECO:0007669"/>
    <property type="project" value="InterPro"/>
</dbReference>
<dbReference type="EMBL" id="CADEPI010000215">
    <property type="protein sequence ID" value="CAB3380716.1"/>
    <property type="molecule type" value="Genomic_DNA"/>
</dbReference>
<reference evidence="15 16" key="1">
    <citation type="submission" date="2020-04" db="EMBL/GenBank/DDBJ databases">
        <authorList>
            <person name="Alioto T."/>
            <person name="Alioto T."/>
            <person name="Gomez Garrido J."/>
        </authorList>
    </citation>
    <scope>NUCLEOTIDE SEQUENCE [LARGE SCALE GENOMIC DNA]</scope>
</reference>
<feature type="region of interest" description="Disordered" evidence="12">
    <location>
        <begin position="800"/>
        <end position="819"/>
    </location>
</feature>
<dbReference type="Pfam" id="PF00270">
    <property type="entry name" value="DEAD"/>
    <property type="match status" value="1"/>
</dbReference>
<evidence type="ECO:0000256" key="7">
    <source>
        <dbReference type="ARBA" id="ARBA00022840"/>
    </source>
</evidence>
<dbReference type="InterPro" id="IPR043502">
    <property type="entry name" value="DNA/RNA_pol_sf"/>
</dbReference>
<dbReference type="SMART" id="SM00487">
    <property type="entry name" value="DEXDc"/>
    <property type="match status" value="1"/>
</dbReference>
<dbReference type="InterPro" id="IPR014001">
    <property type="entry name" value="Helicase_ATP-bd"/>
</dbReference>
<dbReference type="OrthoDB" id="2320933at2759"/>
<dbReference type="FunFam" id="3.40.50.300:FF:000813">
    <property type="entry name" value="helicase POLQ-like isoform X1"/>
    <property type="match status" value="1"/>
</dbReference>
<dbReference type="GO" id="GO:0097681">
    <property type="term" value="P:double-strand break repair via alternative nonhomologous end joining"/>
    <property type="evidence" value="ECO:0007669"/>
    <property type="project" value="TreeGrafter"/>
</dbReference>
<evidence type="ECO:0000256" key="1">
    <source>
        <dbReference type="ARBA" id="ARBA00004123"/>
    </source>
</evidence>
<dbReference type="GO" id="GO:0005524">
    <property type="term" value="F:ATP binding"/>
    <property type="evidence" value="ECO:0007669"/>
    <property type="project" value="UniProtKB-KW"/>
</dbReference>
<evidence type="ECO:0000256" key="12">
    <source>
        <dbReference type="SAM" id="MobiDB-lite"/>
    </source>
</evidence>